<protein>
    <submittedName>
        <fullName evidence="2">Class I SAM-dependent methyltransferase</fullName>
    </submittedName>
</protein>
<accession>A0A418V679</accession>
<evidence type="ECO:0000259" key="1">
    <source>
        <dbReference type="Pfam" id="PF13649"/>
    </source>
</evidence>
<dbReference type="EMBL" id="QYUJ01000014">
    <property type="protein sequence ID" value="RJF71579.1"/>
    <property type="molecule type" value="Genomic_DNA"/>
</dbReference>
<dbReference type="GO" id="GO:0008168">
    <property type="term" value="F:methyltransferase activity"/>
    <property type="evidence" value="ECO:0007669"/>
    <property type="project" value="UniProtKB-KW"/>
</dbReference>
<evidence type="ECO:0000313" key="2">
    <source>
        <dbReference type="EMBL" id="RJF71579.1"/>
    </source>
</evidence>
<dbReference type="CDD" id="cd02440">
    <property type="entry name" value="AdoMet_MTases"/>
    <property type="match status" value="1"/>
</dbReference>
<reference evidence="2 3" key="1">
    <citation type="submission" date="2018-09" db="EMBL/GenBank/DDBJ databases">
        <authorList>
            <person name="Zhu H."/>
        </authorList>
    </citation>
    <scope>NUCLEOTIDE SEQUENCE [LARGE SCALE GENOMIC DNA]</scope>
    <source>
        <strain evidence="2 3">K2S05-167</strain>
    </source>
</reference>
<dbReference type="Proteomes" id="UP000286287">
    <property type="component" value="Unassembled WGS sequence"/>
</dbReference>
<dbReference type="InterPro" id="IPR029063">
    <property type="entry name" value="SAM-dependent_MTases_sf"/>
</dbReference>
<comment type="caution">
    <text evidence="2">The sequence shown here is derived from an EMBL/GenBank/DDBJ whole genome shotgun (WGS) entry which is preliminary data.</text>
</comment>
<dbReference type="OrthoDB" id="1490595at2"/>
<evidence type="ECO:0000313" key="3">
    <source>
        <dbReference type="Proteomes" id="UP000286287"/>
    </source>
</evidence>
<dbReference type="Gene3D" id="3.40.50.150">
    <property type="entry name" value="Vaccinia Virus protein VP39"/>
    <property type="match status" value="1"/>
</dbReference>
<keyword evidence="2" id="KW-0489">Methyltransferase</keyword>
<gene>
    <name evidence="2" type="ORF">D3875_08330</name>
</gene>
<dbReference type="AlphaFoldDB" id="A0A418V679"/>
<sequence>MAHWAHSFYELQQQLTGCYSAPVHPCHYECVQQIQEAVPAGSLLELGAGGGQFAVAAARVFQVTALELRPSGTAHTLKLAAEHSVTLEAVTGDFYTVPLPRAFDVVCYWDGFGIDDDAGQQHLLRRVHDWLTPTGTAFIEVFSPWYWSKYAGYSRNWTSPQSSRQTYGFDADGNRMTDTYAPEGQPAQTQTLRCYSPADFRSLLNGTGLTLTKARPGGHYDPDAQVWTPAVPLSECMTWTAVLKRS</sequence>
<organism evidence="2 3">
    <name type="scientific">Deinococcus cavernae</name>
    <dbReference type="NCBI Taxonomy" id="2320857"/>
    <lineage>
        <taxon>Bacteria</taxon>
        <taxon>Thermotogati</taxon>
        <taxon>Deinococcota</taxon>
        <taxon>Deinococci</taxon>
        <taxon>Deinococcales</taxon>
        <taxon>Deinococcaceae</taxon>
        <taxon>Deinococcus</taxon>
    </lineage>
</organism>
<dbReference type="InterPro" id="IPR041698">
    <property type="entry name" value="Methyltransf_25"/>
</dbReference>
<name>A0A418V679_9DEIO</name>
<keyword evidence="3" id="KW-1185">Reference proteome</keyword>
<dbReference type="SUPFAM" id="SSF53335">
    <property type="entry name" value="S-adenosyl-L-methionine-dependent methyltransferases"/>
    <property type="match status" value="1"/>
</dbReference>
<feature type="domain" description="Methyltransferase" evidence="1">
    <location>
        <begin position="44"/>
        <end position="135"/>
    </location>
</feature>
<dbReference type="Pfam" id="PF13649">
    <property type="entry name" value="Methyltransf_25"/>
    <property type="match status" value="1"/>
</dbReference>
<proteinExistence type="predicted"/>
<dbReference type="GO" id="GO:0032259">
    <property type="term" value="P:methylation"/>
    <property type="evidence" value="ECO:0007669"/>
    <property type="project" value="UniProtKB-KW"/>
</dbReference>
<keyword evidence="2" id="KW-0808">Transferase</keyword>